<gene>
    <name evidence="4" type="primary">LOC103712489</name>
</gene>
<protein>
    <submittedName>
        <fullName evidence="4">Uncharacterized protein LOC103712489</fullName>
    </submittedName>
</protein>
<sequence length="248" mass="27875">MRPLSMADMFWNMKKKSGLEMAIWSAKTAFLLIGFAAAVVFASLAVASSLGLLLCSLWIVIQIIIVAIWKLSDAKPHGDQPHHPEVPVAPPPDSPETWYDVPSSPTTSTASSPEFKSSLPPEHVNPPEPSVTEAAASSPDDGSNNSLDGIWRAVMEGGGLPAKPALRKSGTWERRQNVAEEAVARREMSKSKTFKKEEGWRRRDVLVVRQDELFLRVETLIKKHHDHLRIQRQESEQRRFLERLRHIY</sequence>
<reference evidence="3" key="1">
    <citation type="journal article" date="2019" name="Nat. Commun.">
        <title>Genome-wide association mapping of date palm fruit traits.</title>
        <authorList>
            <person name="Hazzouri K.M."/>
            <person name="Gros-Balthazard M."/>
            <person name="Flowers J.M."/>
            <person name="Copetti D."/>
            <person name="Lemansour A."/>
            <person name="Lebrun M."/>
            <person name="Masmoudi K."/>
            <person name="Ferrand S."/>
            <person name="Dhar M.I."/>
            <person name="Fresquez Z.A."/>
            <person name="Rosas U."/>
            <person name="Zhang J."/>
            <person name="Talag J."/>
            <person name="Lee S."/>
            <person name="Kudrna D."/>
            <person name="Powell R.F."/>
            <person name="Leitch I.J."/>
            <person name="Krueger R.R."/>
            <person name="Wing R.A."/>
            <person name="Amiri K.M.A."/>
            <person name="Purugganan M.D."/>
        </authorList>
    </citation>
    <scope>NUCLEOTIDE SEQUENCE [LARGE SCALE GENOMIC DNA]</scope>
    <source>
        <strain evidence="3">cv. Khalas</strain>
    </source>
</reference>
<organism evidence="3 4">
    <name type="scientific">Phoenix dactylifera</name>
    <name type="common">Date palm</name>
    <dbReference type="NCBI Taxonomy" id="42345"/>
    <lineage>
        <taxon>Eukaryota</taxon>
        <taxon>Viridiplantae</taxon>
        <taxon>Streptophyta</taxon>
        <taxon>Embryophyta</taxon>
        <taxon>Tracheophyta</taxon>
        <taxon>Spermatophyta</taxon>
        <taxon>Magnoliopsida</taxon>
        <taxon>Liliopsida</taxon>
        <taxon>Arecaceae</taxon>
        <taxon>Coryphoideae</taxon>
        <taxon>Phoeniceae</taxon>
        <taxon>Phoenix</taxon>
    </lineage>
</organism>
<feature type="transmembrane region" description="Helical" evidence="2">
    <location>
        <begin position="50"/>
        <end position="69"/>
    </location>
</feature>
<dbReference type="GeneID" id="103712489"/>
<dbReference type="OrthoDB" id="687745at2759"/>
<keyword evidence="2" id="KW-0812">Transmembrane</keyword>
<keyword evidence="3" id="KW-1185">Reference proteome</keyword>
<dbReference type="KEGG" id="pda:103712489"/>
<evidence type="ECO:0000313" key="3">
    <source>
        <dbReference type="Proteomes" id="UP000228380"/>
    </source>
</evidence>
<keyword evidence="2" id="KW-1133">Transmembrane helix</keyword>
<feature type="compositionally biased region" description="Basic and acidic residues" evidence="1">
    <location>
        <begin position="76"/>
        <end position="85"/>
    </location>
</feature>
<feature type="transmembrane region" description="Helical" evidence="2">
    <location>
        <begin position="21"/>
        <end position="44"/>
    </location>
</feature>
<evidence type="ECO:0000256" key="2">
    <source>
        <dbReference type="SAM" id="Phobius"/>
    </source>
</evidence>
<name>A0A8B7CDZ2_PHODC</name>
<feature type="region of interest" description="Disordered" evidence="1">
    <location>
        <begin position="76"/>
        <end position="149"/>
    </location>
</feature>
<keyword evidence="2" id="KW-0472">Membrane</keyword>
<evidence type="ECO:0000256" key="1">
    <source>
        <dbReference type="SAM" id="MobiDB-lite"/>
    </source>
</evidence>
<dbReference type="RefSeq" id="XP_008797240.3">
    <property type="nucleotide sequence ID" value="XM_008799018.4"/>
</dbReference>
<dbReference type="Proteomes" id="UP000228380">
    <property type="component" value="Chromosome 5"/>
</dbReference>
<feature type="compositionally biased region" description="Low complexity" evidence="1">
    <location>
        <begin position="102"/>
        <end position="113"/>
    </location>
</feature>
<dbReference type="AlphaFoldDB" id="A0A8B7CDZ2"/>
<reference evidence="4" key="2">
    <citation type="submission" date="2025-08" db="UniProtKB">
        <authorList>
            <consortium name="RefSeq"/>
        </authorList>
    </citation>
    <scope>IDENTIFICATION</scope>
    <source>
        <tissue evidence="4">Young leaves</tissue>
    </source>
</reference>
<proteinExistence type="predicted"/>
<evidence type="ECO:0000313" key="4">
    <source>
        <dbReference type="RefSeq" id="XP_008797240.3"/>
    </source>
</evidence>
<accession>A0A8B7CDZ2</accession>